<keyword evidence="2" id="KW-1133">Transmembrane helix</keyword>
<feature type="region of interest" description="Disordered" evidence="1">
    <location>
        <begin position="1"/>
        <end position="34"/>
    </location>
</feature>
<keyword evidence="4" id="KW-1185">Reference proteome</keyword>
<accession>A0A1N7NIE9</accession>
<dbReference type="Proteomes" id="UP000185639">
    <property type="component" value="Unassembled WGS sequence"/>
</dbReference>
<sequence length="62" mass="6290">MIPQGSSFQNSTSSGVGGGDQFGNKGPQMGSIFSGGSDGASISKPVMFAALAVVGLYFWSRK</sequence>
<dbReference type="RefSeq" id="WP_076516303.1">
    <property type="nucleotide sequence ID" value="NZ_FTOH01000007.1"/>
</dbReference>
<keyword evidence="2" id="KW-0472">Membrane</keyword>
<dbReference type="EMBL" id="FTOH01000007">
    <property type="protein sequence ID" value="SIS97959.1"/>
    <property type="molecule type" value="Genomic_DNA"/>
</dbReference>
<name>A0A1N7NIE9_9GAMM</name>
<proteinExistence type="predicted"/>
<evidence type="ECO:0000313" key="3">
    <source>
        <dbReference type="EMBL" id="SIS97959.1"/>
    </source>
</evidence>
<evidence type="ECO:0000256" key="2">
    <source>
        <dbReference type="SAM" id="Phobius"/>
    </source>
</evidence>
<reference evidence="4" key="1">
    <citation type="submission" date="2017-01" db="EMBL/GenBank/DDBJ databases">
        <authorList>
            <person name="Varghese N."/>
            <person name="Submissions S."/>
        </authorList>
    </citation>
    <scope>NUCLEOTIDE SEQUENCE [LARGE SCALE GENOMIC DNA]</scope>
    <source>
        <strain evidence="4">DSM 24913</strain>
    </source>
</reference>
<dbReference type="AlphaFoldDB" id="A0A1N7NIE9"/>
<evidence type="ECO:0000256" key="1">
    <source>
        <dbReference type="SAM" id="MobiDB-lite"/>
    </source>
</evidence>
<keyword evidence="2" id="KW-0812">Transmembrane</keyword>
<gene>
    <name evidence="3" type="ORF">SAMN05421686_10730</name>
</gene>
<evidence type="ECO:0000313" key="4">
    <source>
        <dbReference type="Proteomes" id="UP000185639"/>
    </source>
</evidence>
<feature type="compositionally biased region" description="Polar residues" evidence="1">
    <location>
        <begin position="1"/>
        <end position="14"/>
    </location>
</feature>
<dbReference type="STRING" id="484498.SAMN05421686_10730"/>
<feature type="transmembrane region" description="Helical" evidence="2">
    <location>
        <begin position="42"/>
        <end position="59"/>
    </location>
</feature>
<organism evidence="3 4">
    <name type="scientific">Thalassolituus maritimus</name>
    <dbReference type="NCBI Taxonomy" id="484498"/>
    <lineage>
        <taxon>Bacteria</taxon>
        <taxon>Pseudomonadati</taxon>
        <taxon>Pseudomonadota</taxon>
        <taxon>Gammaproteobacteria</taxon>
        <taxon>Oceanospirillales</taxon>
        <taxon>Oceanospirillaceae</taxon>
        <taxon>Thalassolituus</taxon>
    </lineage>
</organism>
<protein>
    <submittedName>
        <fullName evidence="3">Uncharacterized protein</fullName>
    </submittedName>
</protein>